<dbReference type="CDD" id="cd00540">
    <property type="entry name" value="AAG"/>
    <property type="match status" value="1"/>
</dbReference>
<feature type="region of interest" description="Disordered" evidence="6">
    <location>
        <begin position="1"/>
        <end position="37"/>
    </location>
</feature>
<dbReference type="HAMAP" id="MF_00527">
    <property type="entry name" value="3MGH"/>
    <property type="match status" value="1"/>
</dbReference>
<comment type="caution">
    <text evidence="7">The sequence shown here is derived from an EMBL/GenBank/DDBJ whole genome shotgun (WGS) entry which is preliminary data.</text>
</comment>
<dbReference type="PANTHER" id="PTHR10429:SF0">
    <property type="entry name" value="DNA-3-METHYLADENINE GLYCOSYLASE"/>
    <property type="match status" value="1"/>
</dbReference>
<dbReference type="InterPro" id="IPR003180">
    <property type="entry name" value="MPG"/>
</dbReference>
<dbReference type="NCBIfam" id="TIGR00567">
    <property type="entry name" value="3mg"/>
    <property type="match status" value="1"/>
</dbReference>
<dbReference type="RefSeq" id="WP_308489843.1">
    <property type="nucleotide sequence ID" value="NZ_JAVFCB010000007.1"/>
</dbReference>
<keyword evidence="4 5" id="KW-0234">DNA repair</keyword>
<dbReference type="EMBL" id="JAVFCB010000007">
    <property type="protein sequence ID" value="MDQ4214905.1"/>
    <property type="molecule type" value="Genomic_DNA"/>
</dbReference>
<sequence>MRRRAAPLMGADPRSAAQEGSDAGLAPSAPESSAPEAVGLRRATRADLHALPVEVAPRLLGARLRTIVDGAEVRIRITEVEAYHGAGTGDVADPGSHARMGRTARNATMWGEAGHLYVYLSHGIHSCVNVVAGPEGAAGGILLRAGEVEVGAEVAAARAELRRSGGSSGRPAAAAGPSTEFRTSAVRQRDLARGPGRFGRASGLRHPRHDGIDAIAGTEQAGARAELWLAEPLAEVASGPRVGVAGTAGTAAFPWRFWIPGDPTVSPFRWGRGAAEAAGL</sequence>
<feature type="region of interest" description="Disordered" evidence="6">
    <location>
        <begin position="162"/>
        <end position="187"/>
    </location>
</feature>
<dbReference type="Pfam" id="PF02245">
    <property type="entry name" value="Pur_DNA_glyco"/>
    <property type="match status" value="1"/>
</dbReference>
<proteinExistence type="inferred from homology"/>
<evidence type="ECO:0000313" key="7">
    <source>
        <dbReference type="EMBL" id="MDQ4214905.1"/>
    </source>
</evidence>
<feature type="compositionally biased region" description="Low complexity" evidence="6">
    <location>
        <begin position="169"/>
        <end position="178"/>
    </location>
</feature>
<keyword evidence="8" id="KW-1185">Reference proteome</keyword>
<comment type="similarity">
    <text evidence="1 5">Belongs to the DNA glycosylase MPG family.</text>
</comment>
<evidence type="ECO:0000256" key="6">
    <source>
        <dbReference type="SAM" id="MobiDB-lite"/>
    </source>
</evidence>
<dbReference type="EC" id="3.2.2.-" evidence="5"/>
<gene>
    <name evidence="7" type="ORF">RBR11_13365</name>
</gene>
<dbReference type="SUPFAM" id="SSF50486">
    <property type="entry name" value="FMT C-terminal domain-like"/>
    <property type="match status" value="1"/>
</dbReference>
<dbReference type="Proteomes" id="UP001230289">
    <property type="component" value="Unassembled WGS sequence"/>
</dbReference>
<dbReference type="PANTHER" id="PTHR10429">
    <property type="entry name" value="DNA-3-METHYLADENINE GLYCOSYLASE"/>
    <property type="match status" value="1"/>
</dbReference>
<evidence type="ECO:0000313" key="8">
    <source>
        <dbReference type="Proteomes" id="UP001230289"/>
    </source>
</evidence>
<name>A0ABU0XL93_9MICO</name>
<keyword evidence="2 5" id="KW-0227">DNA damage</keyword>
<evidence type="ECO:0000256" key="5">
    <source>
        <dbReference type="HAMAP-Rule" id="MF_00527"/>
    </source>
</evidence>
<evidence type="ECO:0000256" key="1">
    <source>
        <dbReference type="ARBA" id="ARBA00009232"/>
    </source>
</evidence>
<evidence type="ECO:0000256" key="4">
    <source>
        <dbReference type="ARBA" id="ARBA00023204"/>
    </source>
</evidence>
<keyword evidence="3 5" id="KW-0378">Hydrolase</keyword>
<evidence type="ECO:0000256" key="3">
    <source>
        <dbReference type="ARBA" id="ARBA00022801"/>
    </source>
</evidence>
<dbReference type="InterPro" id="IPR036995">
    <property type="entry name" value="MPG_sf"/>
</dbReference>
<dbReference type="InterPro" id="IPR011034">
    <property type="entry name" value="Formyl_transferase-like_C_sf"/>
</dbReference>
<feature type="compositionally biased region" description="Low complexity" evidence="6">
    <location>
        <begin position="26"/>
        <end position="37"/>
    </location>
</feature>
<accession>A0ABU0XL93</accession>
<protein>
    <recommendedName>
        <fullName evidence="5">Putative 3-methyladenine DNA glycosylase</fullName>
        <ecNumber evidence="5">3.2.2.-</ecNumber>
    </recommendedName>
</protein>
<organism evidence="7 8">
    <name type="scientific">Microbacterium capsulatum</name>
    <dbReference type="NCBI Taxonomy" id="3041921"/>
    <lineage>
        <taxon>Bacteria</taxon>
        <taxon>Bacillati</taxon>
        <taxon>Actinomycetota</taxon>
        <taxon>Actinomycetes</taxon>
        <taxon>Micrococcales</taxon>
        <taxon>Microbacteriaceae</taxon>
        <taxon>Microbacterium</taxon>
    </lineage>
</organism>
<reference evidence="7 8" key="1">
    <citation type="submission" date="2023-08" db="EMBL/GenBank/DDBJ databases">
        <title>Microbacterium sp. nov., isolated from a waste landfill.</title>
        <authorList>
            <person name="Wen W."/>
        </authorList>
    </citation>
    <scope>NUCLEOTIDE SEQUENCE [LARGE SCALE GENOMIC DNA]</scope>
    <source>
        <strain evidence="7 8">ASV81</strain>
    </source>
</reference>
<evidence type="ECO:0000256" key="2">
    <source>
        <dbReference type="ARBA" id="ARBA00022763"/>
    </source>
</evidence>
<dbReference type="Gene3D" id="3.10.300.10">
    <property type="entry name" value="Methylpurine-DNA glycosylase (MPG)"/>
    <property type="match status" value="1"/>
</dbReference>